<evidence type="ECO:0000256" key="3">
    <source>
        <dbReference type="ARBA" id="ARBA00022840"/>
    </source>
</evidence>
<feature type="binding site" evidence="4">
    <location>
        <position position="201"/>
    </location>
    <ligand>
        <name>ATP</name>
        <dbReference type="ChEBI" id="CHEBI:30616"/>
    </ligand>
</feature>
<dbReference type="RefSeq" id="WP_048095869.1">
    <property type="nucleotide sequence ID" value="NZ_CP006577.1"/>
</dbReference>
<protein>
    <recommendedName>
        <fullName evidence="4">ORC1-type DNA replication protein</fullName>
    </recommendedName>
</protein>
<comment type="similarity">
    <text evidence="4">Belongs to the CDC6/cdc18 family.</text>
</comment>
<dbReference type="HAMAP" id="MF_01407">
    <property type="entry name" value="ORC1_type_DNA_replic_protein"/>
    <property type="match status" value="1"/>
</dbReference>
<dbReference type="PANTHER" id="PTHR10763">
    <property type="entry name" value="CELL DIVISION CONTROL PROTEIN 6-RELATED"/>
    <property type="match status" value="1"/>
</dbReference>
<evidence type="ECO:0000256" key="4">
    <source>
        <dbReference type="HAMAP-Rule" id="MF_01407"/>
    </source>
</evidence>
<dbReference type="NCBIfam" id="TIGR02928">
    <property type="entry name" value="orc1/cdc6 family replication initiation protein"/>
    <property type="match status" value="1"/>
</dbReference>
<feature type="binding site" evidence="4">
    <location>
        <position position="213"/>
    </location>
    <ligand>
        <name>ATP</name>
        <dbReference type="ChEBI" id="CHEBI:30616"/>
    </ligand>
</feature>
<evidence type="ECO:0000259" key="5">
    <source>
        <dbReference type="SMART" id="SM01074"/>
    </source>
</evidence>
<dbReference type="HOGENOM" id="CLU_025112_3_0_2"/>
<dbReference type="Gene3D" id="3.40.50.300">
    <property type="entry name" value="P-loop containing nucleotide triphosphate hydrolases"/>
    <property type="match status" value="1"/>
</dbReference>
<dbReference type="KEGG" id="afg:AFULGI_00017090"/>
<evidence type="ECO:0000256" key="1">
    <source>
        <dbReference type="ARBA" id="ARBA00022705"/>
    </source>
</evidence>
<dbReference type="Gene3D" id="1.10.8.60">
    <property type="match status" value="1"/>
</dbReference>
<evidence type="ECO:0000313" key="7">
    <source>
        <dbReference type="Proteomes" id="UP000028501"/>
    </source>
</evidence>
<reference evidence="6 7" key="1">
    <citation type="submission" date="2013-07" db="EMBL/GenBank/DDBJ databases">
        <title>Genome of Archaeoglobus fulgidus.</title>
        <authorList>
            <person name="Fiebig A."/>
            <person name="Birkeland N.-K."/>
        </authorList>
    </citation>
    <scope>NUCLEOTIDE SEQUENCE [LARGE SCALE GENOMIC DNA]</scope>
    <source>
        <strain evidence="6 7">DSM 8774</strain>
    </source>
</reference>
<dbReference type="GO" id="GO:0006260">
    <property type="term" value="P:DNA replication"/>
    <property type="evidence" value="ECO:0007669"/>
    <property type="project" value="UniProtKB-UniRule"/>
</dbReference>
<dbReference type="GeneID" id="24795206"/>
<sequence length="370" mass="42618">MVLWHNQTLFKNIDVFDLDYLPEEYLHRDRQISQLASNLRPALMKSRPINTLCLGPPSTGKTTAVKLLFKEIEDVSDVVIPVYVNCQIINSKQQVFAKIFEKVHGYALPSYGTPFTKVYYSILNKILDDEKVLIVALDDLNIILDDKVMNEILHSLIKAHEEVDGVKIGVIGISTDVRIAERFDIYVGSIFHPDVVLFPPYSWEEIYDILHSRAKFGFYPDALTDEALEKIVDLTHEAGDLRFGIYLLKMAGREAEKRASRRIEVRDVEAVCEDGWKVFLRKGVLALNSVERALLKLIYLSSNEMTTGQLYRQFKEIIQISYAKFHEIIMKLEHLKLIDTAYRKGRGKTRVVIKKYDSKLVLDALNEFKF</sequence>
<dbReference type="InterPro" id="IPR014277">
    <property type="entry name" value="Orc1/Cdc6_arc"/>
</dbReference>
<feature type="domain" description="Cdc6 C-terminal" evidence="5">
    <location>
        <begin position="294"/>
        <end position="365"/>
    </location>
</feature>
<organism evidence="6 7">
    <name type="scientific">Archaeoglobus fulgidus DSM 8774</name>
    <dbReference type="NCBI Taxonomy" id="1344584"/>
    <lineage>
        <taxon>Archaea</taxon>
        <taxon>Methanobacteriati</taxon>
        <taxon>Methanobacteriota</taxon>
        <taxon>Archaeoglobi</taxon>
        <taxon>Archaeoglobales</taxon>
        <taxon>Archaeoglobaceae</taxon>
        <taxon>Archaeoglobus</taxon>
    </lineage>
</organism>
<keyword evidence="2 4" id="KW-0547">Nucleotide-binding</keyword>
<keyword evidence="3 4" id="KW-0067">ATP-binding</keyword>
<evidence type="ECO:0000313" key="6">
    <source>
        <dbReference type="EMBL" id="AIG98468.1"/>
    </source>
</evidence>
<dbReference type="InterPro" id="IPR027417">
    <property type="entry name" value="P-loop_NTPase"/>
</dbReference>
<dbReference type="SMART" id="SM01074">
    <property type="entry name" value="Cdc6_C"/>
    <property type="match status" value="1"/>
</dbReference>
<dbReference type="SUPFAM" id="SSF46785">
    <property type="entry name" value="Winged helix' DNA-binding domain"/>
    <property type="match status" value="1"/>
</dbReference>
<dbReference type="NCBIfam" id="NF001624">
    <property type="entry name" value="PRK00411.1-2"/>
    <property type="match status" value="1"/>
</dbReference>
<evidence type="ECO:0000256" key="2">
    <source>
        <dbReference type="ARBA" id="ARBA00022741"/>
    </source>
</evidence>
<proteinExistence type="inferred from homology"/>
<dbReference type="AlphaFoldDB" id="A0A075WLQ3"/>
<dbReference type="EMBL" id="CP006577">
    <property type="protein sequence ID" value="AIG98468.1"/>
    <property type="molecule type" value="Genomic_DNA"/>
</dbReference>
<dbReference type="InterPro" id="IPR055237">
    <property type="entry name" value="Cdc6_lid"/>
</dbReference>
<dbReference type="SUPFAM" id="SSF52540">
    <property type="entry name" value="P-loop containing nucleoside triphosphate hydrolases"/>
    <property type="match status" value="1"/>
</dbReference>
<dbReference type="GO" id="GO:0005524">
    <property type="term" value="F:ATP binding"/>
    <property type="evidence" value="ECO:0007669"/>
    <property type="project" value="UniProtKB-UniRule"/>
</dbReference>
<dbReference type="Pfam" id="PF22703">
    <property type="entry name" value="Cdc6_lid"/>
    <property type="match status" value="1"/>
</dbReference>
<comment type="function">
    <text evidence="4">Involved in regulation of DNA replication.</text>
</comment>
<dbReference type="InterPro" id="IPR050311">
    <property type="entry name" value="ORC1/CDC6"/>
</dbReference>
<dbReference type="PANTHER" id="PTHR10763:SF26">
    <property type="entry name" value="CELL DIVISION CONTROL PROTEIN 6 HOMOLOG"/>
    <property type="match status" value="1"/>
</dbReference>
<keyword evidence="1 4" id="KW-0235">DNA replication</keyword>
<name>A0A075WLQ3_ARCFL</name>
<dbReference type="InterPro" id="IPR015163">
    <property type="entry name" value="Cdc6_C"/>
</dbReference>
<dbReference type="InterPro" id="IPR036390">
    <property type="entry name" value="WH_DNA-bd_sf"/>
</dbReference>
<dbReference type="Proteomes" id="UP000028501">
    <property type="component" value="Chromosome"/>
</dbReference>
<feature type="binding site" evidence="4">
    <location>
        <begin position="59"/>
        <end position="63"/>
    </location>
    <ligand>
        <name>ATP</name>
        <dbReference type="ChEBI" id="CHEBI:30616"/>
    </ligand>
</feature>
<accession>A0A075WLQ3</accession>
<gene>
    <name evidence="6" type="ORF">AFULGI_00017090</name>
</gene>